<evidence type="ECO:0000313" key="4">
    <source>
        <dbReference type="Proteomes" id="UP001274896"/>
    </source>
</evidence>
<protein>
    <recommendedName>
        <fullName evidence="5">Meckelin</fullName>
    </recommendedName>
</protein>
<comment type="caution">
    <text evidence="3">The sequence shown here is derived from an EMBL/GenBank/DDBJ whole genome shotgun (WGS) entry which is preliminary data.</text>
</comment>
<evidence type="ECO:0000256" key="1">
    <source>
        <dbReference type="SAM" id="MobiDB-lite"/>
    </source>
</evidence>
<dbReference type="PANTHER" id="PTHR21274">
    <property type="entry name" value="MECKELIN"/>
    <property type="match status" value="1"/>
</dbReference>
<evidence type="ECO:0008006" key="5">
    <source>
        <dbReference type="Google" id="ProtNLM"/>
    </source>
</evidence>
<dbReference type="InterPro" id="IPR019170">
    <property type="entry name" value="Meckelin"/>
</dbReference>
<dbReference type="EMBL" id="JAUCMX010000020">
    <property type="protein sequence ID" value="KAK3515638.1"/>
    <property type="molecule type" value="Genomic_DNA"/>
</dbReference>
<evidence type="ECO:0000313" key="3">
    <source>
        <dbReference type="EMBL" id="KAK3515638.1"/>
    </source>
</evidence>
<keyword evidence="4" id="KW-1185">Reference proteome</keyword>
<feature type="transmembrane region" description="Helical" evidence="2">
    <location>
        <begin position="1326"/>
        <end position="1350"/>
    </location>
</feature>
<dbReference type="Proteomes" id="UP001274896">
    <property type="component" value="Unassembled WGS sequence"/>
</dbReference>
<accession>A0AAE0Q964</accession>
<feature type="transmembrane region" description="Helical" evidence="2">
    <location>
        <begin position="1159"/>
        <end position="1184"/>
    </location>
</feature>
<reference evidence="3" key="1">
    <citation type="submission" date="2023-06" db="EMBL/GenBank/DDBJ databases">
        <title>Male Hemibagrus guttatus genome.</title>
        <authorList>
            <person name="Bian C."/>
        </authorList>
    </citation>
    <scope>NUCLEOTIDE SEQUENCE</scope>
    <source>
        <strain evidence="3">Male_cb2023</strain>
        <tissue evidence="3">Muscle</tissue>
    </source>
</reference>
<dbReference type="PANTHER" id="PTHR21274:SF2">
    <property type="entry name" value="MECKELIN"/>
    <property type="match status" value="1"/>
</dbReference>
<name>A0AAE0Q964_9TELE</name>
<feature type="transmembrane region" description="Helical" evidence="2">
    <location>
        <begin position="1123"/>
        <end position="1138"/>
    </location>
</feature>
<feature type="region of interest" description="Disordered" evidence="1">
    <location>
        <begin position="622"/>
        <end position="650"/>
    </location>
</feature>
<feature type="compositionally biased region" description="Basic and acidic residues" evidence="1">
    <location>
        <begin position="622"/>
        <end position="631"/>
    </location>
</feature>
<sequence length="1590" mass="179270">METSAQVQTCMKQKKKKQQVYSGDIVFTKHGSLQTVPSLSRRLKTVTDPVIGLQYVWEYRSPSKSVPPHYQCKLCKVQQLQNEMVAHITGWKHCFRYMKHAHSEKVSYKEEEVKQEPDTKRAVRVIAAEVEKAEGRGQIKVIIREPGDVPVFHNMKSAIPNAGGPGAPSLLGPIPGDFYPGGPYAGGFSHPPYPEDLPPWGDMMTDFPPNMHGGPDDIPMSGLSNSGHFGPDRIMGGPESVQHLPNSRFMPMSSDGFGMGPRREDVGRTYLDDLPMNGSDRMMRAKGPESSNTLPTLLRYLDEFRIECEDDAQIVLKITQKLTEVLMEYRLRTFNSNEFFPSASIFRQILRQYVSLLSVLRFDRMEGSPRGQTFQPKKKNAGKKKQQAYGGDIVFNRQGSIQTVPSLTKRLKTVTDPIIGLQYVWEYRSPSKTVAPHYQCRLCKVQRRQNEMASHVIGWKHCFKYLKHAHAEKMPHEEEEVTRNPVIKKEMKAIAAEVEKTEGRGQIKVVLKEPYDVPSFQNMKSAFPYVAGLGASSLLGPIPGGFHPGRPFGDGFLDPPFSEEFSPRGGMMSDFHGDSGNGPRSPDCYGLDMMMGGPESMQNVSNSRFMHMVTDGFGMGLRREDMGRPYPDDLPMNSSDRMMRSKGPESSNTLTTLLRCLDTFRIECEDDAQVVLKITQKLTDVLMEYRLRTVSSGVTQDGYECIKCPGGLGEDGKCQCPEDSVLVERNVNGIPLQEALCELCNGTEPAFSFPDTKGDRCVRCQESFINTSQSCKCGSKPTGGMCFPPNSLPTSVVATINFAQLGLAVTSAWFSDFLYSSAAACLLFTNRTACQALGNMCVMNMHSSSTISNDACGLYNTIYRATAAQGQQPRTTRTEAEMWGCEMRINLPWLYYGEQPGLALRVLQTDPLPVGFSFKGTNKNTNIELRVAVYTTQGEFRKWEHVGRSLLQLCPDTPTRQQAAYTFGTAYKQSCVLSVSDLLAAYSEPLFYDVFMVQQNTAGDERLLAVPILNLNLQLNGQFVNQASDMNSWYLTRRLMMMDTLSGREKSLTTIPRVIRVASNLKIRFQLVPNTQKGQVYTPLMIVSYSDILITDPDKQTVAVSFSLEYEMDQNEARVKTDIAFGVLGGVAVVYSLLKTASWKRRIASPLIDTILKFLLFYSGDLANVFFIITVGTGLYWLIFYKAQQFVSVLLPLPAQEDRFVIYVGCAFALKAVHFLHELWLQMSVDIFFIDWERPRSGKSSKSVEGCGEGKTAAPTVSIWRTYFVANEWNEIQTIRKINPTFQIISVLFFLEVVRFSSLALRDPSSELQRSSEEFIPSYSRILRYGVAAAVWLCIGFIQIIFSVFYERFVEDKIRQFVDLCSISNVSVLLLSQRCFGYYIHGRSVHGHADTNMEEMNSNLKREAENLCGQRGLLPNSDVQTFQISITSRLRAQYDRIFEPLSRRNGPSRLIDASANPFEQNTKAYHTMNRFLASVIDHAHREMDYIVKDKLLFERVIGMEFIEPLDKSIFYNDDSYSFAEVLFYGNEATLLIFDTLFFCVVDLGSQNYILAAVLTYVQQLAFRLIRNVSGRRNLARKTLVDKRFLI</sequence>
<gene>
    <name evidence="3" type="ORF">QTP70_025328</name>
</gene>
<feature type="transmembrane region" description="Helical" evidence="2">
    <location>
        <begin position="1204"/>
        <end position="1225"/>
    </location>
</feature>
<dbReference type="GO" id="GO:0036038">
    <property type="term" value="C:MKS complex"/>
    <property type="evidence" value="ECO:0007669"/>
    <property type="project" value="InterPro"/>
</dbReference>
<keyword evidence="2" id="KW-1133">Transmembrane helix</keyword>
<keyword evidence="2" id="KW-0472">Membrane</keyword>
<dbReference type="Pfam" id="PF09773">
    <property type="entry name" value="Meckelin"/>
    <property type="match status" value="1"/>
</dbReference>
<evidence type="ECO:0000256" key="2">
    <source>
        <dbReference type="SAM" id="Phobius"/>
    </source>
</evidence>
<keyword evidence="2" id="KW-0812">Transmembrane</keyword>
<proteinExistence type="predicted"/>
<organism evidence="3 4">
    <name type="scientific">Hemibagrus guttatus</name>
    <dbReference type="NCBI Taxonomy" id="175788"/>
    <lineage>
        <taxon>Eukaryota</taxon>
        <taxon>Metazoa</taxon>
        <taxon>Chordata</taxon>
        <taxon>Craniata</taxon>
        <taxon>Vertebrata</taxon>
        <taxon>Euteleostomi</taxon>
        <taxon>Actinopterygii</taxon>
        <taxon>Neopterygii</taxon>
        <taxon>Teleostei</taxon>
        <taxon>Ostariophysi</taxon>
        <taxon>Siluriformes</taxon>
        <taxon>Bagridae</taxon>
        <taxon>Hemibagrus</taxon>
    </lineage>
</organism>
<dbReference type="GO" id="GO:0060271">
    <property type="term" value="P:cilium assembly"/>
    <property type="evidence" value="ECO:0007669"/>
    <property type="project" value="InterPro"/>
</dbReference>